<proteinExistence type="predicted"/>
<reference evidence="1" key="2">
    <citation type="journal article" date="2022" name="New Phytol.">
        <title>Evolutionary transition to the ectomycorrhizal habit in the genomes of a hyperdiverse lineage of mushroom-forming fungi.</title>
        <authorList>
            <person name="Looney B."/>
            <person name="Miyauchi S."/>
            <person name="Morin E."/>
            <person name="Drula E."/>
            <person name="Courty P.E."/>
            <person name="Kohler A."/>
            <person name="Kuo A."/>
            <person name="LaButti K."/>
            <person name="Pangilinan J."/>
            <person name="Lipzen A."/>
            <person name="Riley R."/>
            <person name="Andreopoulos W."/>
            <person name="He G."/>
            <person name="Johnson J."/>
            <person name="Nolan M."/>
            <person name="Tritt A."/>
            <person name="Barry K.W."/>
            <person name="Grigoriev I.V."/>
            <person name="Nagy L.G."/>
            <person name="Hibbett D."/>
            <person name="Henrissat B."/>
            <person name="Matheny P.B."/>
            <person name="Labbe J."/>
            <person name="Martin F.M."/>
        </authorList>
    </citation>
    <scope>NUCLEOTIDE SEQUENCE</scope>
    <source>
        <strain evidence="1">HHB10654</strain>
    </source>
</reference>
<keyword evidence="2" id="KW-1185">Reference proteome</keyword>
<reference evidence="1" key="1">
    <citation type="submission" date="2021-03" db="EMBL/GenBank/DDBJ databases">
        <authorList>
            <consortium name="DOE Joint Genome Institute"/>
            <person name="Ahrendt S."/>
            <person name="Looney B.P."/>
            <person name="Miyauchi S."/>
            <person name="Morin E."/>
            <person name="Drula E."/>
            <person name="Courty P.E."/>
            <person name="Chicoki N."/>
            <person name="Fauchery L."/>
            <person name="Kohler A."/>
            <person name="Kuo A."/>
            <person name="Labutti K."/>
            <person name="Pangilinan J."/>
            <person name="Lipzen A."/>
            <person name="Riley R."/>
            <person name="Andreopoulos W."/>
            <person name="He G."/>
            <person name="Johnson J."/>
            <person name="Barry K.W."/>
            <person name="Grigoriev I.V."/>
            <person name="Nagy L."/>
            <person name="Hibbett D."/>
            <person name="Henrissat B."/>
            <person name="Matheny P.B."/>
            <person name="Labbe J."/>
            <person name="Martin F."/>
        </authorList>
    </citation>
    <scope>NUCLEOTIDE SEQUENCE</scope>
    <source>
        <strain evidence="1">HHB10654</strain>
    </source>
</reference>
<protein>
    <submittedName>
        <fullName evidence="1">Uncharacterized protein</fullName>
    </submittedName>
</protein>
<dbReference type="Proteomes" id="UP000814140">
    <property type="component" value="Unassembled WGS sequence"/>
</dbReference>
<accession>A0ACB8SWS7</accession>
<organism evidence="1 2">
    <name type="scientific">Artomyces pyxidatus</name>
    <dbReference type="NCBI Taxonomy" id="48021"/>
    <lineage>
        <taxon>Eukaryota</taxon>
        <taxon>Fungi</taxon>
        <taxon>Dikarya</taxon>
        <taxon>Basidiomycota</taxon>
        <taxon>Agaricomycotina</taxon>
        <taxon>Agaricomycetes</taxon>
        <taxon>Russulales</taxon>
        <taxon>Auriscalpiaceae</taxon>
        <taxon>Artomyces</taxon>
    </lineage>
</organism>
<sequence length="536" mass="60358">MKTFREAILLLPWAIGAASMALPGSSSQVTFTAPMSWDSPPNPDATHHLVFNTVSSLLQRWPNTIYRNGHTVTPATISAGTILYHGRRNAIVPTTPEWLAFDFEHSHMFCRSSCYVISLMATRDLRLVYFDGSNAAKMRGGPMDSQDILIWEYPHPERTSSERIRISELCAWGKPFSVDGFVRMEYHFEVMLCDFSAGTEVVTLSNLIPVDIGSRRRDAGSERSGYSDPPTRRPRLPPKRPDPPTGWKGSLPTLNFIEVLNAGSWHNQAPGETRVHIDYSGVVTFYNPSLTSLVEARRGQPRSHHRLANISKTDSELVRQELAEVFARQVKGPGGGIDWGSITHVIVKRYSERLELLQYLLEPATYTNVTEQAVAVRIQILTMLAPYITTEAVRNSSDTSWVGSIVHYCSTTQTSMIPGGTLTPQERLIRDAVEGTLHEICRRLTLMWVDAFDIEAATDRRKAEALGRWRVHVRELMEWLDWSVWNKCNPACGIDALCHVPTWPFVEGDHPDDMTPRCISRVRLGELALEQTLIYS</sequence>
<comment type="caution">
    <text evidence="1">The sequence shown here is derived from an EMBL/GenBank/DDBJ whole genome shotgun (WGS) entry which is preliminary data.</text>
</comment>
<name>A0ACB8SWS7_9AGAM</name>
<evidence type="ECO:0000313" key="2">
    <source>
        <dbReference type="Proteomes" id="UP000814140"/>
    </source>
</evidence>
<gene>
    <name evidence="1" type="ORF">BV25DRAFT_985684</name>
</gene>
<evidence type="ECO:0000313" key="1">
    <source>
        <dbReference type="EMBL" id="KAI0060141.1"/>
    </source>
</evidence>
<dbReference type="EMBL" id="MU277221">
    <property type="protein sequence ID" value="KAI0060141.1"/>
    <property type="molecule type" value="Genomic_DNA"/>
</dbReference>